<reference evidence="4" key="1">
    <citation type="journal article" date="2023" name="Commun. Biol.">
        <title>Genome analysis of Parmales, the sister group of diatoms, reveals the evolutionary specialization of diatoms from phago-mixotrophs to photoautotrophs.</title>
        <authorList>
            <person name="Ban H."/>
            <person name="Sato S."/>
            <person name="Yoshikawa S."/>
            <person name="Yamada K."/>
            <person name="Nakamura Y."/>
            <person name="Ichinomiya M."/>
            <person name="Sato N."/>
            <person name="Blanc-Mathieu R."/>
            <person name="Endo H."/>
            <person name="Kuwata A."/>
            <person name="Ogata H."/>
        </authorList>
    </citation>
    <scope>NUCLEOTIDE SEQUENCE [LARGE SCALE GENOMIC DNA]</scope>
</reference>
<dbReference type="InterPro" id="IPR001509">
    <property type="entry name" value="Epimerase_deHydtase"/>
</dbReference>
<dbReference type="PANTHER" id="PTHR45288:SF1">
    <property type="entry name" value="THIOREDOXIN FAMILY PROTEIN"/>
    <property type="match status" value="1"/>
</dbReference>
<accession>A0A9W7LAK1</accession>
<dbReference type="SUPFAM" id="SSF52833">
    <property type="entry name" value="Thioredoxin-like"/>
    <property type="match status" value="2"/>
</dbReference>
<dbReference type="Gene3D" id="3.40.30.10">
    <property type="entry name" value="Glutaredoxin"/>
    <property type="match status" value="2"/>
</dbReference>
<dbReference type="AlphaFoldDB" id="A0A9W7LAK1"/>
<name>A0A9W7LAK1_9STRA</name>
<proteinExistence type="predicted"/>
<feature type="region of interest" description="Disordered" evidence="1">
    <location>
        <begin position="309"/>
        <end position="328"/>
    </location>
</feature>
<gene>
    <name evidence="3" type="ORF">TrCOL_g13748</name>
</gene>
<dbReference type="Pfam" id="PF01370">
    <property type="entry name" value="Epimerase"/>
    <property type="match status" value="1"/>
</dbReference>
<evidence type="ECO:0000313" key="3">
    <source>
        <dbReference type="EMBL" id="GMI41932.1"/>
    </source>
</evidence>
<dbReference type="PROSITE" id="PS50404">
    <property type="entry name" value="GST_NTER"/>
    <property type="match status" value="2"/>
</dbReference>
<evidence type="ECO:0000259" key="2">
    <source>
        <dbReference type="PROSITE" id="PS50404"/>
    </source>
</evidence>
<evidence type="ECO:0000256" key="1">
    <source>
        <dbReference type="SAM" id="MobiDB-lite"/>
    </source>
</evidence>
<protein>
    <recommendedName>
        <fullName evidence="2">GST N-terminal domain-containing protein</fullName>
    </recommendedName>
</protein>
<keyword evidence="4" id="KW-1185">Reference proteome</keyword>
<dbReference type="Pfam" id="PF13417">
    <property type="entry name" value="GST_N_3"/>
    <property type="match status" value="2"/>
</dbReference>
<dbReference type="InterPro" id="IPR036249">
    <property type="entry name" value="Thioredoxin-like_sf"/>
</dbReference>
<dbReference type="InterPro" id="IPR004045">
    <property type="entry name" value="Glutathione_S-Trfase_N"/>
</dbReference>
<evidence type="ECO:0000313" key="4">
    <source>
        <dbReference type="Proteomes" id="UP001165065"/>
    </source>
</evidence>
<dbReference type="Proteomes" id="UP001165065">
    <property type="component" value="Unassembled WGS sequence"/>
</dbReference>
<organism evidence="3 4">
    <name type="scientific">Triparma columacea</name>
    <dbReference type="NCBI Taxonomy" id="722753"/>
    <lineage>
        <taxon>Eukaryota</taxon>
        <taxon>Sar</taxon>
        <taxon>Stramenopiles</taxon>
        <taxon>Ochrophyta</taxon>
        <taxon>Bolidophyceae</taxon>
        <taxon>Parmales</taxon>
        <taxon>Triparmaceae</taxon>
        <taxon>Triparma</taxon>
    </lineage>
</organism>
<dbReference type="PANTHER" id="PTHR45288">
    <property type="entry name" value="THIOREDOXIN FAMILY PROTEIN"/>
    <property type="match status" value="1"/>
</dbReference>
<sequence>MRSMLHVLYTISILCIIIHPTISLKLLVLGGSGYLGRQVCNEAVSRGWEVTSLSRRGRNPAPNDKVLSKVNWVKGNADDQGLMKDLAKDKDAFVHAIGLLLDSESGLRFANLITSGSQSVPSASATYDSEMRATAFNLLEAAESTKTSKPRPFVYVSAAEAGWEDNALGTKIEAGMKDKGFFLPRYLEAKRKVERKMSEDAEKAGIRPIVARPSFMWDPTKFDILPLLPVWTLGNKLNIGKGTFNPPLRVSIAGSAIVQAISDSSITGVVTSSQLSSLAPLSSKKSPDELSTFTSGIVSLSRLPYGTTVAPPLSSESSLPTPPRPSPGSLQIYQFEGCPYCRRVREACTALDLAYTVVPTGRGSSHRRQVENAAALMGRRATYPFMEDLDRGVQMFESGDIVKYLLKEYGGEAGEGDLPPSPGLAGLVPSIARGGRGSSVVASARSSPPPPKALVLYDYDGNQFSRLVREALVELDLVHEIRSAGKGSRRREELEEVSGMTQVPFLLDPNTGVNMGESKDIVEYLFRTYENGYVGGKGQGVEGEVEERAAAMELVVNSI</sequence>
<comment type="caution">
    <text evidence="3">The sequence shown here is derived from an EMBL/GenBank/DDBJ whole genome shotgun (WGS) entry which is preliminary data.</text>
</comment>
<dbReference type="SUPFAM" id="SSF51735">
    <property type="entry name" value="NAD(P)-binding Rossmann-fold domains"/>
    <property type="match status" value="1"/>
</dbReference>
<dbReference type="Gene3D" id="3.40.50.720">
    <property type="entry name" value="NAD(P)-binding Rossmann-like Domain"/>
    <property type="match status" value="1"/>
</dbReference>
<feature type="domain" description="GST N-terminal" evidence="2">
    <location>
        <begin position="452"/>
        <end position="533"/>
    </location>
</feature>
<dbReference type="InterPro" id="IPR036291">
    <property type="entry name" value="NAD(P)-bd_dom_sf"/>
</dbReference>
<dbReference type="EMBL" id="BRYA01000162">
    <property type="protein sequence ID" value="GMI41932.1"/>
    <property type="molecule type" value="Genomic_DNA"/>
</dbReference>
<dbReference type="PROSITE" id="PS51354">
    <property type="entry name" value="GLUTAREDOXIN_2"/>
    <property type="match status" value="2"/>
</dbReference>
<feature type="domain" description="GST N-terminal" evidence="2">
    <location>
        <begin position="328"/>
        <end position="413"/>
    </location>
</feature>
<dbReference type="OrthoDB" id="10259101at2759"/>